<proteinExistence type="inferred from homology"/>
<keyword evidence="3" id="KW-0963">Cytoplasm</keyword>
<sequence>MNATGLASLARQRVDGRGEIALRFRDGRTRMCRLYQEGAARIRMPEVAGDPLEAILINMAGGLTGGDRLAWDVELDEGTSGTITTQACERVYRSAGGEARITSRLRIATGARLAWLPQETIVFDRSSLTRRLEVDIAEGAEALLVEATIFGRRAMGEQVRQARFSDRWRVRYAGRLVHAEEFLVGPDAANDLVARPVLDGGTAIATVMMVSGRDECPVDPVRKIVGDGGGVSFWQVGSAFKLLVRLHGADGYGLRKRLSPLLALLNGKAGLPKVWAL</sequence>
<accession>A0ABW5DCN9</accession>
<keyword evidence="5" id="KW-1185">Reference proteome</keyword>
<comment type="function">
    <text evidence="3">Required for maturation of urease via the functional incorporation of the urease nickel metallocenter.</text>
</comment>
<reference evidence="5" key="1">
    <citation type="journal article" date="2019" name="Int. J. Syst. Evol. Microbiol.">
        <title>The Global Catalogue of Microorganisms (GCM) 10K type strain sequencing project: providing services to taxonomists for standard genome sequencing and annotation.</title>
        <authorList>
            <consortium name="The Broad Institute Genomics Platform"/>
            <consortium name="The Broad Institute Genome Sequencing Center for Infectious Disease"/>
            <person name="Wu L."/>
            <person name="Ma J."/>
        </authorList>
    </citation>
    <scope>NUCLEOTIDE SEQUENCE [LARGE SCALE GENOMIC DNA]</scope>
    <source>
        <strain evidence="5">KCTC 23707</strain>
    </source>
</reference>
<dbReference type="HAMAP" id="MF_01384">
    <property type="entry name" value="UreD"/>
    <property type="match status" value="1"/>
</dbReference>
<organism evidence="4 5">
    <name type="scientific">Chelativorans composti</name>
    <dbReference type="NCBI Taxonomy" id="768533"/>
    <lineage>
        <taxon>Bacteria</taxon>
        <taxon>Pseudomonadati</taxon>
        <taxon>Pseudomonadota</taxon>
        <taxon>Alphaproteobacteria</taxon>
        <taxon>Hyphomicrobiales</taxon>
        <taxon>Phyllobacteriaceae</taxon>
        <taxon>Chelativorans</taxon>
    </lineage>
</organism>
<gene>
    <name evidence="3" type="primary">ureD</name>
    <name evidence="4" type="ORF">ACFSMZ_02480</name>
</gene>
<comment type="subunit">
    <text evidence="3">UreD, UreF and UreG form a complex that acts as a GTP-hydrolysis-dependent molecular chaperone, activating the urease apoprotein by helping to assemble the nickel containing metallocenter of UreC. The UreE protein probably delivers the nickel.</text>
</comment>
<dbReference type="EMBL" id="JBHUIR010000010">
    <property type="protein sequence ID" value="MFD2258634.1"/>
    <property type="molecule type" value="Genomic_DNA"/>
</dbReference>
<dbReference type="PANTHER" id="PTHR33643:SF1">
    <property type="entry name" value="UREASE ACCESSORY PROTEIN D"/>
    <property type="match status" value="1"/>
</dbReference>
<comment type="subcellular location">
    <subcellularLocation>
        <location evidence="3">Cytoplasm</location>
    </subcellularLocation>
</comment>
<dbReference type="Pfam" id="PF01774">
    <property type="entry name" value="UreD"/>
    <property type="match status" value="1"/>
</dbReference>
<evidence type="ECO:0000313" key="4">
    <source>
        <dbReference type="EMBL" id="MFD2258634.1"/>
    </source>
</evidence>
<keyword evidence="2 3" id="KW-0143">Chaperone</keyword>
<dbReference type="Proteomes" id="UP001597373">
    <property type="component" value="Unassembled WGS sequence"/>
</dbReference>
<evidence type="ECO:0000256" key="3">
    <source>
        <dbReference type="HAMAP-Rule" id="MF_01384"/>
    </source>
</evidence>
<dbReference type="RefSeq" id="WP_345097797.1">
    <property type="nucleotide sequence ID" value="NZ_BAABGS010000009.1"/>
</dbReference>
<protein>
    <recommendedName>
        <fullName evidence="3">Urease accessory protein UreD</fullName>
    </recommendedName>
</protein>
<evidence type="ECO:0000256" key="2">
    <source>
        <dbReference type="ARBA" id="ARBA00023186"/>
    </source>
</evidence>
<name>A0ABW5DCN9_9HYPH</name>
<evidence type="ECO:0000313" key="5">
    <source>
        <dbReference type="Proteomes" id="UP001597373"/>
    </source>
</evidence>
<dbReference type="InterPro" id="IPR002669">
    <property type="entry name" value="UreD"/>
</dbReference>
<dbReference type="PANTHER" id="PTHR33643">
    <property type="entry name" value="UREASE ACCESSORY PROTEIN D"/>
    <property type="match status" value="1"/>
</dbReference>
<evidence type="ECO:0000256" key="1">
    <source>
        <dbReference type="ARBA" id="ARBA00007177"/>
    </source>
</evidence>
<keyword evidence="3" id="KW-0996">Nickel insertion</keyword>
<comment type="caution">
    <text evidence="4">The sequence shown here is derived from an EMBL/GenBank/DDBJ whole genome shotgun (WGS) entry which is preliminary data.</text>
</comment>
<comment type="similarity">
    <text evidence="1 3">Belongs to the UreD family.</text>
</comment>